<dbReference type="InterPro" id="IPR006091">
    <property type="entry name" value="Acyl-CoA_Oxase/DH_mid-dom"/>
</dbReference>
<evidence type="ECO:0000256" key="6">
    <source>
        <dbReference type="ARBA" id="ARBA00022630"/>
    </source>
</evidence>
<dbReference type="InterPro" id="IPR023214">
    <property type="entry name" value="HAD_sf"/>
</dbReference>
<evidence type="ECO:0000256" key="7">
    <source>
        <dbReference type="ARBA" id="ARBA00022827"/>
    </source>
</evidence>
<comment type="catalytic activity">
    <reaction evidence="18">
        <text>tricosanoyl-CoA + oxidized [electron-transfer flavoprotein] + H(+) = (2E)-tricosenoyl-CoA + reduced [electron-transfer flavoprotein]</text>
        <dbReference type="Rhea" id="RHEA:48220"/>
        <dbReference type="Rhea" id="RHEA-COMP:10685"/>
        <dbReference type="Rhea" id="RHEA-COMP:10686"/>
        <dbReference type="ChEBI" id="CHEBI:15378"/>
        <dbReference type="ChEBI" id="CHEBI:57692"/>
        <dbReference type="ChEBI" id="CHEBI:58307"/>
        <dbReference type="ChEBI" id="CHEBI:90118"/>
        <dbReference type="ChEBI" id="CHEBI:90119"/>
    </reaction>
    <physiologicalReaction direction="left-to-right" evidence="18">
        <dbReference type="Rhea" id="RHEA:48221"/>
    </physiologicalReaction>
</comment>
<comment type="catalytic activity">
    <reaction evidence="16">
        <text>docosanoyl-CoA + oxidized [electron-transfer flavoprotein] + H(+) = (2E)-docosenoyl-CoA + reduced [electron-transfer flavoprotein]</text>
        <dbReference type="Rhea" id="RHEA:47228"/>
        <dbReference type="Rhea" id="RHEA-COMP:10685"/>
        <dbReference type="Rhea" id="RHEA-COMP:10686"/>
        <dbReference type="ChEBI" id="CHEBI:15378"/>
        <dbReference type="ChEBI" id="CHEBI:57692"/>
        <dbReference type="ChEBI" id="CHEBI:58307"/>
        <dbReference type="ChEBI" id="CHEBI:65059"/>
        <dbReference type="ChEBI" id="CHEBI:74692"/>
    </reaction>
    <physiologicalReaction direction="left-to-right" evidence="16">
        <dbReference type="Rhea" id="RHEA:47229"/>
    </physiologicalReaction>
</comment>
<dbReference type="InterPro" id="IPR036250">
    <property type="entry name" value="AcylCo_DH-like_C"/>
</dbReference>
<evidence type="ECO:0000256" key="3">
    <source>
        <dbReference type="ARBA" id="ARBA00004325"/>
    </source>
</evidence>
<dbReference type="InterPro" id="IPR002575">
    <property type="entry name" value="Aminoglycoside_PTrfase"/>
</dbReference>
<dbReference type="CDD" id="cd02603">
    <property type="entry name" value="HAD_sEH-N_like"/>
    <property type="match status" value="1"/>
</dbReference>
<evidence type="ECO:0000256" key="9">
    <source>
        <dbReference type="ARBA" id="ARBA00023002"/>
    </source>
</evidence>
<dbReference type="PRINTS" id="PR00413">
    <property type="entry name" value="HADHALOGNASE"/>
</dbReference>
<evidence type="ECO:0000256" key="10">
    <source>
        <dbReference type="ARBA" id="ARBA00023098"/>
    </source>
</evidence>
<comment type="catalytic activity">
    <reaction evidence="19">
        <text>hexacosanoyl-CoA + oxidized [electron-transfer flavoprotein] + H(+) = (2E)-hexacosenoyl-CoA + reduced [electron-transfer flavoprotein]</text>
        <dbReference type="Rhea" id="RHEA:48216"/>
        <dbReference type="Rhea" id="RHEA-COMP:10685"/>
        <dbReference type="Rhea" id="RHEA-COMP:10686"/>
        <dbReference type="ChEBI" id="CHEBI:15378"/>
        <dbReference type="ChEBI" id="CHEBI:57692"/>
        <dbReference type="ChEBI" id="CHEBI:58307"/>
        <dbReference type="ChEBI" id="CHEBI:64868"/>
        <dbReference type="ChEBI" id="CHEBI:74281"/>
    </reaction>
    <physiologicalReaction direction="left-to-right" evidence="19">
        <dbReference type="Rhea" id="RHEA:48217"/>
    </physiologicalReaction>
</comment>
<dbReference type="Pfam" id="PF02770">
    <property type="entry name" value="Acyl-CoA_dh_M"/>
    <property type="match status" value="1"/>
</dbReference>
<evidence type="ECO:0000256" key="2">
    <source>
        <dbReference type="ARBA" id="ARBA00004275"/>
    </source>
</evidence>
<dbReference type="Proteomes" id="UP000038045">
    <property type="component" value="Unplaced"/>
</dbReference>
<dbReference type="Pfam" id="PF02771">
    <property type="entry name" value="Acyl-CoA_dh_N"/>
    <property type="match status" value="1"/>
</dbReference>
<dbReference type="InterPro" id="IPR037069">
    <property type="entry name" value="AcylCoA_DH/ox_N_sf"/>
</dbReference>
<comment type="pathway">
    <text evidence="4">Lipid metabolism; fatty acid beta-oxidation.</text>
</comment>
<evidence type="ECO:0000256" key="8">
    <source>
        <dbReference type="ARBA" id="ARBA00022990"/>
    </source>
</evidence>
<evidence type="ECO:0000256" key="17">
    <source>
        <dbReference type="ARBA" id="ARBA00048086"/>
    </source>
</evidence>
<feature type="domain" description="Acyl-CoA oxidase/dehydrogenase middle" evidence="23">
    <location>
        <begin position="731"/>
        <end position="835"/>
    </location>
</feature>
<keyword evidence="7" id="KW-0274">FAD</keyword>
<dbReference type="SFLD" id="SFLDS00003">
    <property type="entry name" value="Haloacid_Dehalogenase"/>
    <property type="match status" value="1"/>
</dbReference>
<feature type="domain" description="Acyl-CoA dehydrogenase/oxidase N-terminal" evidence="24">
    <location>
        <begin position="603"/>
        <end position="727"/>
    </location>
</feature>
<keyword evidence="9" id="KW-0560">Oxidoreductase</keyword>
<evidence type="ECO:0000256" key="5">
    <source>
        <dbReference type="ARBA" id="ARBA00009347"/>
    </source>
</evidence>
<dbReference type="GO" id="GO:0003995">
    <property type="term" value="F:acyl-CoA dehydrogenase activity"/>
    <property type="evidence" value="ECO:0007669"/>
    <property type="project" value="TreeGrafter"/>
</dbReference>
<keyword evidence="12" id="KW-0576">Peroxisome</keyword>
<dbReference type="SUPFAM" id="SSF47203">
    <property type="entry name" value="Acyl-CoA dehydrogenase C-terminal domain-like"/>
    <property type="match status" value="1"/>
</dbReference>
<reference evidence="26" key="1">
    <citation type="submission" date="2017-02" db="UniProtKB">
        <authorList>
            <consortium name="WormBaseParasite"/>
        </authorList>
    </citation>
    <scope>IDENTIFICATION</scope>
</reference>
<evidence type="ECO:0000256" key="1">
    <source>
        <dbReference type="ARBA" id="ARBA00001974"/>
    </source>
</evidence>
<dbReference type="GO" id="GO:0031966">
    <property type="term" value="C:mitochondrial membrane"/>
    <property type="evidence" value="ECO:0007669"/>
    <property type="project" value="UniProtKB-SubCell"/>
</dbReference>
<dbReference type="GO" id="GO:0033539">
    <property type="term" value="P:fatty acid beta-oxidation using acyl-CoA dehydrogenase"/>
    <property type="evidence" value="ECO:0007669"/>
    <property type="project" value="TreeGrafter"/>
</dbReference>
<dbReference type="PANTHER" id="PTHR48083">
    <property type="entry name" value="MEDIUM-CHAIN SPECIFIC ACYL-COA DEHYDROGENASE, MITOCHONDRIAL-RELATED"/>
    <property type="match status" value="1"/>
</dbReference>
<dbReference type="SUPFAM" id="SSF56112">
    <property type="entry name" value="Protein kinase-like (PK-like)"/>
    <property type="match status" value="1"/>
</dbReference>
<dbReference type="SUPFAM" id="SSF56784">
    <property type="entry name" value="HAD-like"/>
    <property type="match status" value="1"/>
</dbReference>
<dbReference type="NCBIfam" id="TIGR01509">
    <property type="entry name" value="HAD-SF-IA-v3"/>
    <property type="match status" value="1"/>
</dbReference>
<dbReference type="Gene3D" id="1.20.140.10">
    <property type="entry name" value="Butyryl-CoA Dehydrogenase, subunit A, domain 3"/>
    <property type="match status" value="1"/>
</dbReference>
<dbReference type="NCBIfam" id="TIGR02247">
    <property type="entry name" value="HAD-1A3-hyp"/>
    <property type="match status" value="1"/>
</dbReference>
<evidence type="ECO:0000256" key="20">
    <source>
        <dbReference type="ARBA" id="ARBA00049140"/>
    </source>
</evidence>
<dbReference type="FunFam" id="2.40.110.10:FF:000002">
    <property type="entry name" value="Acyl-CoA dehydrogenase fadE12"/>
    <property type="match status" value="1"/>
</dbReference>
<comment type="catalytic activity">
    <reaction evidence="15">
        <text>a 2,3-saturated acyl-CoA + oxidized [electron-transfer flavoprotein] + H(+) = a (2E)-enoyl-CoA + reduced [electron-transfer flavoprotein]</text>
        <dbReference type="Rhea" id="RHEA:44704"/>
        <dbReference type="Rhea" id="RHEA-COMP:10685"/>
        <dbReference type="Rhea" id="RHEA-COMP:10686"/>
        <dbReference type="ChEBI" id="CHEBI:15378"/>
        <dbReference type="ChEBI" id="CHEBI:57692"/>
        <dbReference type="ChEBI" id="CHEBI:58307"/>
        <dbReference type="ChEBI" id="CHEBI:58856"/>
        <dbReference type="ChEBI" id="CHEBI:65111"/>
    </reaction>
    <physiologicalReaction direction="left-to-right" evidence="15">
        <dbReference type="Rhea" id="RHEA:44705"/>
    </physiologicalReaction>
</comment>
<evidence type="ECO:0000256" key="14">
    <source>
        <dbReference type="ARBA" id="ARBA00046026"/>
    </source>
</evidence>
<dbReference type="InterPro" id="IPR050741">
    <property type="entry name" value="Acyl-CoA_dehydrogenase"/>
</dbReference>
<dbReference type="STRING" id="131310.A0A0N4Z8F0"/>
<dbReference type="InterPro" id="IPR013786">
    <property type="entry name" value="AcylCoA_DH/ox_N"/>
</dbReference>
<dbReference type="Pfam" id="PF01636">
    <property type="entry name" value="APH"/>
    <property type="match status" value="1"/>
</dbReference>
<dbReference type="InterPro" id="IPR046373">
    <property type="entry name" value="Acyl-CoA_Oxase/DH_mid-dom_sf"/>
</dbReference>
<dbReference type="Gene3D" id="1.10.540.10">
    <property type="entry name" value="Acyl-CoA dehydrogenase/oxidase, N-terminal domain"/>
    <property type="match status" value="1"/>
</dbReference>
<dbReference type="InterPro" id="IPR041726">
    <property type="entry name" value="ACAD10_11_N"/>
</dbReference>
<keyword evidence="25" id="KW-1185">Reference proteome</keyword>
<dbReference type="Gene3D" id="1.10.150.240">
    <property type="entry name" value="Putative phosphatase, domain 2"/>
    <property type="match status" value="1"/>
</dbReference>
<accession>A0A0N4Z8F0</accession>
<evidence type="ECO:0000256" key="15">
    <source>
        <dbReference type="ARBA" id="ARBA00047443"/>
    </source>
</evidence>
<dbReference type="Pfam" id="PF00702">
    <property type="entry name" value="Hydrolase"/>
    <property type="match status" value="1"/>
</dbReference>
<comment type="catalytic activity">
    <reaction evidence="17">
        <text>tetracosanoyl-CoA + oxidized [electron-transfer flavoprotein] + H(+) = (2E)-tetracosenoyl-CoA + reduced [electron-transfer flavoprotein]</text>
        <dbReference type="Rhea" id="RHEA:47232"/>
        <dbReference type="Rhea" id="RHEA-COMP:10685"/>
        <dbReference type="Rhea" id="RHEA-COMP:10686"/>
        <dbReference type="ChEBI" id="CHEBI:15378"/>
        <dbReference type="ChEBI" id="CHEBI:57692"/>
        <dbReference type="ChEBI" id="CHEBI:58307"/>
        <dbReference type="ChEBI" id="CHEBI:65052"/>
        <dbReference type="ChEBI" id="CHEBI:74693"/>
    </reaction>
    <physiologicalReaction direction="left-to-right" evidence="17">
        <dbReference type="Rhea" id="RHEA:47233"/>
    </physiologicalReaction>
</comment>
<dbReference type="Gene3D" id="3.90.1200.10">
    <property type="match status" value="1"/>
</dbReference>
<comment type="subcellular location">
    <subcellularLocation>
        <location evidence="3">Mitochondrion membrane</location>
    </subcellularLocation>
    <subcellularLocation>
        <location evidence="2">Peroxisome</location>
    </subcellularLocation>
</comment>
<sequence>MSLIRCVLFDIGGVLTPSPPQLWAQNDNKGSVNSKNILKTLLSPDVINSFHNLEKGLLSTEDFDPIFTYFYNQQHGSEEKMIHIFGEKNSMNAIKINSQFRVAIEVLKKMKVKVAILTNNFYYDRAKRVETLPINKDDLKLFDYVFESCKLGMRKPEKNIYEYVLKAIKLKGEEVLFIDDLGKNLKCAKESFGMNTIKCVDITETILKMEEYFNVDLKTYISGVEVTNKKNCLDETKLIPFLQKLFNTTSRDISIMKFSHGQSNPTYYVKFNNMELVLRKKPSGKLLPKAHMIEREYKILKTLQGQIPVPKVYCYEENLLDSPFYLMEYVRGRLFVDPNLPGISNKDRKEIYESMVETLKKIHNVDINIKELDGFGIKDNNYMKRIINRWKKNYELAKKDSSDDKEVRELIEWIESNIPEQKRVTLVHSDFRLDNLIFHPTENKVVAILDWEMSTIGDPITDLATCAFSHYNSVEMTDGMYLKLPEKMREALPGLVVECGYSKTGIPDIDELLKLYDPSMSSIDKEWLFYVAFVCFRFAAISQGVYMRSTLGQASSPLAEGFGKAPKLISIFALKFIKDAEMKKNSEKVGIFPSMVEGLSPRSRKFYEEVKSFVFNKIIPLEAKLSKHSLSDDKWKVDPIIESLRAEAKEKGLWNLFITKNIDPTSKYGKGFTNVEYAHMCEIMGMSPFAPEVFNCNAPDTGNMEVLIKYGTEEQKKLWLEPLLNGKIKSCFAMTEPDVASSDATNIQAVIVKDGKGNYIINGRKWFSTGAMHPNCKICIFMGRVEGWENKKKHLQQSMILVPMDSKGVKIVRPLMVFGSYDAPAGHAEIIFENVIVPESNMLLGEGMGFVIAQGRLGPGRIHHCMRLIGHAVRSLELMKERIKYRKAFGQALEHFQIIQKDIALSKIQIESTRLLVLKAANMIDIVGSKKALKEIAMIKIATPNMVIDVVDRAIQSYGGMGLTEDIPLSFFYIAARSLRLADGPDEVHLMSLAKQELNSKL</sequence>
<keyword evidence="8" id="KW-0007">Acetylation</keyword>
<protein>
    <recommendedName>
        <fullName evidence="13">Acyl-CoA dehydrogenase family member 11</fullName>
    </recommendedName>
</protein>
<evidence type="ECO:0000256" key="11">
    <source>
        <dbReference type="ARBA" id="ARBA00023136"/>
    </source>
</evidence>
<keyword evidence="6" id="KW-0285">Flavoprotein</keyword>
<evidence type="ECO:0000256" key="12">
    <source>
        <dbReference type="ARBA" id="ARBA00023140"/>
    </source>
</evidence>
<dbReference type="InterPro" id="IPR011009">
    <property type="entry name" value="Kinase-like_dom_sf"/>
</dbReference>
<keyword evidence="10" id="KW-0443">Lipid metabolism</keyword>
<evidence type="ECO:0000256" key="4">
    <source>
        <dbReference type="ARBA" id="ARBA00005005"/>
    </source>
</evidence>
<dbReference type="InterPro" id="IPR009075">
    <property type="entry name" value="AcylCo_DH/oxidase_C"/>
</dbReference>
<dbReference type="InterPro" id="IPR011945">
    <property type="entry name" value="HAD-SF_ppase_IA/epoxid_hydro_N"/>
</dbReference>
<evidence type="ECO:0000313" key="25">
    <source>
        <dbReference type="Proteomes" id="UP000038045"/>
    </source>
</evidence>
<organism evidence="25 26">
    <name type="scientific">Parastrongyloides trichosuri</name>
    <name type="common">Possum-specific nematode worm</name>
    <dbReference type="NCBI Taxonomy" id="131310"/>
    <lineage>
        <taxon>Eukaryota</taxon>
        <taxon>Metazoa</taxon>
        <taxon>Ecdysozoa</taxon>
        <taxon>Nematoda</taxon>
        <taxon>Chromadorea</taxon>
        <taxon>Rhabditida</taxon>
        <taxon>Tylenchina</taxon>
        <taxon>Panagrolaimomorpha</taxon>
        <taxon>Strongyloidoidea</taxon>
        <taxon>Strongyloididae</taxon>
        <taxon>Parastrongyloides</taxon>
    </lineage>
</organism>
<dbReference type="PANTHER" id="PTHR48083:SF35">
    <property type="entry name" value="ACYL-COA DEHYDROGENASE FAMILY MEMBER 10"/>
    <property type="match status" value="1"/>
</dbReference>
<dbReference type="SFLD" id="SFLDG01129">
    <property type="entry name" value="C1.5:_HAD__Beta-PGM__Phosphata"/>
    <property type="match status" value="1"/>
</dbReference>
<evidence type="ECO:0000259" key="22">
    <source>
        <dbReference type="Pfam" id="PF01636"/>
    </source>
</evidence>
<dbReference type="CDD" id="cd05154">
    <property type="entry name" value="ACAD10_11_N-like"/>
    <property type="match status" value="1"/>
</dbReference>
<comment type="function">
    <text evidence="14">Acyl-CoA dehydrogenase, that exhibits maximal activity towards saturated C22-CoA. Probably participates in beta-oxydation and energy production but could also play a role in the metabolism of specific fatty acids to control fatty acids composition of cellular lipids in brain.</text>
</comment>
<evidence type="ECO:0000313" key="26">
    <source>
        <dbReference type="WBParaSite" id="PTRK_0000355110.1"/>
    </source>
</evidence>
<dbReference type="Gene3D" id="3.30.200.20">
    <property type="entry name" value="Phosphorylase Kinase, domain 1"/>
    <property type="match status" value="1"/>
</dbReference>
<dbReference type="GO" id="GO:0050660">
    <property type="term" value="F:flavin adenine dinucleotide binding"/>
    <property type="evidence" value="ECO:0007669"/>
    <property type="project" value="InterPro"/>
</dbReference>
<evidence type="ECO:0000256" key="16">
    <source>
        <dbReference type="ARBA" id="ARBA00048020"/>
    </source>
</evidence>
<dbReference type="InterPro" id="IPR036412">
    <property type="entry name" value="HAD-like_sf"/>
</dbReference>
<feature type="domain" description="Aminoglycoside phosphotransferase" evidence="22">
    <location>
        <begin position="255"/>
        <end position="469"/>
    </location>
</feature>
<dbReference type="Pfam" id="PF00441">
    <property type="entry name" value="Acyl-CoA_dh_1"/>
    <property type="match status" value="1"/>
</dbReference>
<dbReference type="GO" id="GO:0005777">
    <property type="term" value="C:peroxisome"/>
    <property type="evidence" value="ECO:0007669"/>
    <property type="project" value="UniProtKB-SubCell"/>
</dbReference>
<proteinExistence type="inferred from homology"/>
<evidence type="ECO:0000259" key="21">
    <source>
        <dbReference type="Pfam" id="PF00441"/>
    </source>
</evidence>
<comment type="cofactor">
    <cofactor evidence="1">
        <name>FAD</name>
        <dbReference type="ChEBI" id="CHEBI:57692"/>
    </cofactor>
</comment>
<dbReference type="WBParaSite" id="PTRK_0000355110.1">
    <property type="protein sequence ID" value="PTRK_0000355110.1"/>
    <property type="gene ID" value="PTRK_0000355110"/>
</dbReference>
<keyword evidence="11" id="KW-0472">Membrane</keyword>
<evidence type="ECO:0000259" key="23">
    <source>
        <dbReference type="Pfam" id="PF02770"/>
    </source>
</evidence>
<dbReference type="InterPro" id="IPR006439">
    <property type="entry name" value="HAD-SF_hydro_IA"/>
</dbReference>
<evidence type="ECO:0000256" key="18">
    <source>
        <dbReference type="ARBA" id="ARBA00048395"/>
    </source>
</evidence>
<evidence type="ECO:0000256" key="19">
    <source>
        <dbReference type="ARBA" id="ARBA00048399"/>
    </source>
</evidence>
<feature type="domain" description="Acyl-CoA dehydrogenase/oxidase C-terminal" evidence="21">
    <location>
        <begin position="847"/>
        <end position="996"/>
    </location>
</feature>
<dbReference type="Gene3D" id="2.40.110.10">
    <property type="entry name" value="Butyryl-CoA Dehydrogenase, subunit A, domain 2"/>
    <property type="match status" value="1"/>
</dbReference>
<comment type="similarity">
    <text evidence="5">Belongs to the acyl-CoA dehydrogenase family.</text>
</comment>
<evidence type="ECO:0000259" key="24">
    <source>
        <dbReference type="Pfam" id="PF02771"/>
    </source>
</evidence>
<evidence type="ECO:0000256" key="13">
    <source>
        <dbReference type="ARBA" id="ARBA00040622"/>
    </source>
</evidence>
<dbReference type="AlphaFoldDB" id="A0A0N4Z8F0"/>
<dbReference type="Gene3D" id="3.40.50.1000">
    <property type="entry name" value="HAD superfamily/HAD-like"/>
    <property type="match status" value="1"/>
</dbReference>
<dbReference type="InterPro" id="IPR023198">
    <property type="entry name" value="PGP-like_dom2"/>
</dbReference>
<dbReference type="InterPro" id="IPR009100">
    <property type="entry name" value="AcylCoA_DH/oxidase_NM_dom_sf"/>
</dbReference>
<dbReference type="SUPFAM" id="SSF56645">
    <property type="entry name" value="Acyl-CoA dehydrogenase NM domain-like"/>
    <property type="match status" value="1"/>
</dbReference>
<name>A0A0N4Z8F0_PARTI</name>
<comment type="catalytic activity">
    <reaction evidence="20">
        <text>eicosanoyl-CoA + oxidized [electron-transfer flavoprotein] + H(+) = (2E)-eicosenoyl-CoA + reduced [electron-transfer flavoprotein]</text>
        <dbReference type="Rhea" id="RHEA:47236"/>
        <dbReference type="Rhea" id="RHEA-COMP:10685"/>
        <dbReference type="Rhea" id="RHEA-COMP:10686"/>
        <dbReference type="ChEBI" id="CHEBI:15378"/>
        <dbReference type="ChEBI" id="CHEBI:57380"/>
        <dbReference type="ChEBI" id="CHEBI:57692"/>
        <dbReference type="ChEBI" id="CHEBI:58307"/>
        <dbReference type="ChEBI" id="CHEBI:74691"/>
    </reaction>
    <physiologicalReaction direction="left-to-right" evidence="20">
        <dbReference type="Rhea" id="RHEA:47237"/>
    </physiologicalReaction>
</comment>